<organism evidence="1 2">
    <name type="scientific">Helianthus annuus</name>
    <name type="common">Common sunflower</name>
    <dbReference type="NCBI Taxonomy" id="4232"/>
    <lineage>
        <taxon>Eukaryota</taxon>
        <taxon>Viridiplantae</taxon>
        <taxon>Streptophyta</taxon>
        <taxon>Embryophyta</taxon>
        <taxon>Tracheophyta</taxon>
        <taxon>Spermatophyta</taxon>
        <taxon>Magnoliopsida</taxon>
        <taxon>eudicotyledons</taxon>
        <taxon>Gunneridae</taxon>
        <taxon>Pentapetalae</taxon>
        <taxon>asterids</taxon>
        <taxon>campanulids</taxon>
        <taxon>Asterales</taxon>
        <taxon>Asteraceae</taxon>
        <taxon>Asteroideae</taxon>
        <taxon>Heliantheae alliance</taxon>
        <taxon>Heliantheae</taxon>
        <taxon>Helianthus</taxon>
    </lineage>
</organism>
<comment type="caution">
    <text evidence="1">The sequence shown here is derived from an EMBL/GenBank/DDBJ whole genome shotgun (WGS) entry which is preliminary data.</text>
</comment>
<evidence type="ECO:0000313" key="1">
    <source>
        <dbReference type="EMBL" id="KAF5757447.1"/>
    </source>
</evidence>
<reference evidence="1" key="2">
    <citation type="submission" date="2020-06" db="EMBL/GenBank/DDBJ databases">
        <title>Helianthus annuus Genome sequencing and assembly Release 2.</title>
        <authorList>
            <person name="Gouzy J."/>
            <person name="Langlade N."/>
            <person name="Munos S."/>
        </authorList>
    </citation>
    <scope>NUCLEOTIDE SEQUENCE</scope>
    <source>
        <tissue evidence="1">Leaves</tissue>
    </source>
</reference>
<reference evidence="1" key="1">
    <citation type="journal article" date="2017" name="Nature">
        <title>The sunflower genome provides insights into oil metabolism, flowering and Asterid evolution.</title>
        <authorList>
            <person name="Badouin H."/>
            <person name="Gouzy J."/>
            <person name="Grassa C.J."/>
            <person name="Murat F."/>
            <person name="Staton S.E."/>
            <person name="Cottret L."/>
            <person name="Lelandais-Briere C."/>
            <person name="Owens G.L."/>
            <person name="Carrere S."/>
            <person name="Mayjonade B."/>
            <person name="Legrand L."/>
            <person name="Gill N."/>
            <person name="Kane N.C."/>
            <person name="Bowers J.E."/>
            <person name="Hubner S."/>
            <person name="Bellec A."/>
            <person name="Berard A."/>
            <person name="Berges H."/>
            <person name="Blanchet N."/>
            <person name="Boniface M.C."/>
            <person name="Brunel D."/>
            <person name="Catrice O."/>
            <person name="Chaidir N."/>
            <person name="Claudel C."/>
            <person name="Donnadieu C."/>
            <person name="Faraut T."/>
            <person name="Fievet G."/>
            <person name="Helmstetter N."/>
            <person name="King M."/>
            <person name="Knapp S.J."/>
            <person name="Lai Z."/>
            <person name="Le Paslier M.C."/>
            <person name="Lippi Y."/>
            <person name="Lorenzon L."/>
            <person name="Mandel J.R."/>
            <person name="Marage G."/>
            <person name="Marchand G."/>
            <person name="Marquand E."/>
            <person name="Bret-Mestries E."/>
            <person name="Morien E."/>
            <person name="Nambeesan S."/>
            <person name="Nguyen T."/>
            <person name="Pegot-Espagnet P."/>
            <person name="Pouilly N."/>
            <person name="Raftis F."/>
            <person name="Sallet E."/>
            <person name="Schiex T."/>
            <person name="Thomas J."/>
            <person name="Vandecasteele C."/>
            <person name="Vares D."/>
            <person name="Vear F."/>
            <person name="Vautrin S."/>
            <person name="Crespi M."/>
            <person name="Mangin B."/>
            <person name="Burke J.M."/>
            <person name="Salse J."/>
            <person name="Munos S."/>
            <person name="Vincourt P."/>
            <person name="Rieseberg L.H."/>
            <person name="Langlade N.B."/>
        </authorList>
    </citation>
    <scope>NUCLEOTIDE SEQUENCE</scope>
    <source>
        <tissue evidence="1">Leaves</tissue>
    </source>
</reference>
<dbReference type="Gramene" id="mRNA:HanXRQr2_Chr17g0826801">
    <property type="protein sequence ID" value="mRNA:HanXRQr2_Chr17g0826801"/>
    <property type="gene ID" value="HanXRQr2_Chr17g0826801"/>
</dbReference>
<accession>A0A9K3DKX2</accession>
<sequence>MMKAADHVLSEKEPDVLKIHLEQFLLPAVPADPAAYVTISPPSGGGSVVAIEKKPVKLKITGRKYLATGAGVSSMSVTTPAGSAAELTSPTHVSKKRKTVIVPTLTTFEAMQAAYALPLGEYYRWGAG</sequence>
<dbReference type="AlphaFoldDB" id="A0A9K3DKX2"/>
<dbReference type="EMBL" id="MNCJ02000332">
    <property type="protein sequence ID" value="KAF5757447.1"/>
    <property type="molecule type" value="Genomic_DNA"/>
</dbReference>
<evidence type="ECO:0000313" key="2">
    <source>
        <dbReference type="Proteomes" id="UP000215914"/>
    </source>
</evidence>
<name>A0A9K3DKX2_HELAN</name>
<proteinExistence type="predicted"/>
<keyword evidence="2" id="KW-1185">Reference proteome</keyword>
<gene>
    <name evidence="1" type="ORF">HanXRQr2_Chr17g0826801</name>
</gene>
<dbReference type="Proteomes" id="UP000215914">
    <property type="component" value="Unassembled WGS sequence"/>
</dbReference>
<protein>
    <submittedName>
        <fullName evidence="1">Uncharacterized protein</fullName>
    </submittedName>
</protein>